<keyword evidence="2" id="KW-1185">Reference proteome</keyword>
<dbReference type="HOGENOM" id="CLU_2057517_0_0_3"/>
<organism evidence="1 2">
    <name type="scientific">Cylindrospermum stagnale PCC 7417</name>
    <dbReference type="NCBI Taxonomy" id="56107"/>
    <lineage>
        <taxon>Bacteria</taxon>
        <taxon>Bacillati</taxon>
        <taxon>Cyanobacteriota</taxon>
        <taxon>Cyanophyceae</taxon>
        <taxon>Nostocales</taxon>
        <taxon>Nostocaceae</taxon>
        <taxon>Cylindrospermum</taxon>
    </lineage>
</organism>
<evidence type="ECO:0000313" key="1">
    <source>
        <dbReference type="EMBL" id="AFZ24557.1"/>
    </source>
</evidence>
<gene>
    <name evidence="1" type="ORF">Cylst_2327</name>
</gene>
<proteinExistence type="predicted"/>
<evidence type="ECO:0000313" key="2">
    <source>
        <dbReference type="Proteomes" id="UP000010475"/>
    </source>
</evidence>
<protein>
    <submittedName>
        <fullName evidence="1">Uncharacterized protein</fullName>
    </submittedName>
</protein>
<dbReference type="KEGG" id="csg:Cylst_2327"/>
<accession>K9WYI6</accession>
<sequence>MVIPGREKLFLESLDPKYWNVLEVEGKTVGDVYLNDRENPEYYDYTTEDITKKCLNGLNEYYVSNVESYLVIYEDNEFSYTWKMIIESREVLKELLSFFGKILMSIQPDDTSDNDDIPF</sequence>
<dbReference type="Proteomes" id="UP000010475">
    <property type="component" value="Chromosome"/>
</dbReference>
<dbReference type="AlphaFoldDB" id="K9WYI6"/>
<dbReference type="EMBL" id="CP003642">
    <property type="protein sequence ID" value="AFZ24557.1"/>
    <property type="molecule type" value="Genomic_DNA"/>
</dbReference>
<reference evidence="1 2" key="1">
    <citation type="submission" date="2012-06" db="EMBL/GenBank/DDBJ databases">
        <title>Finished chromosome of genome of Cylindrospermum stagnale PCC 7417.</title>
        <authorList>
            <consortium name="US DOE Joint Genome Institute"/>
            <person name="Gugger M."/>
            <person name="Coursin T."/>
            <person name="Rippka R."/>
            <person name="Tandeau De Marsac N."/>
            <person name="Huntemann M."/>
            <person name="Wei C.-L."/>
            <person name="Han J."/>
            <person name="Detter J.C."/>
            <person name="Han C."/>
            <person name="Tapia R."/>
            <person name="Chen A."/>
            <person name="Kyrpides N."/>
            <person name="Mavromatis K."/>
            <person name="Markowitz V."/>
            <person name="Szeto E."/>
            <person name="Ivanova N."/>
            <person name="Pagani I."/>
            <person name="Pati A."/>
            <person name="Goodwin L."/>
            <person name="Nordberg H.P."/>
            <person name="Cantor M.N."/>
            <person name="Hua S.X."/>
            <person name="Woyke T."/>
            <person name="Kerfeld C.A."/>
        </authorList>
    </citation>
    <scope>NUCLEOTIDE SEQUENCE [LARGE SCALE GENOMIC DNA]</scope>
    <source>
        <strain evidence="1 2">PCC 7417</strain>
    </source>
</reference>
<dbReference type="RefSeq" id="WP_015207811.1">
    <property type="nucleotide sequence ID" value="NC_019757.1"/>
</dbReference>
<name>K9WYI6_9NOST</name>